<organism evidence="2 3">
    <name type="scientific">Halalkaliarchaeum desulfuricum</name>
    <dbReference type="NCBI Taxonomy" id="2055893"/>
    <lineage>
        <taxon>Archaea</taxon>
        <taxon>Methanobacteriati</taxon>
        <taxon>Methanobacteriota</taxon>
        <taxon>Stenosarchaea group</taxon>
        <taxon>Halobacteria</taxon>
        <taxon>Halobacteriales</taxon>
        <taxon>Haloferacaceae</taxon>
        <taxon>Halalkaliarchaeum</taxon>
    </lineage>
</organism>
<evidence type="ECO:0000313" key="2">
    <source>
        <dbReference type="EMBL" id="AUX08918.1"/>
    </source>
</evidence>
<dbReference type="InterPro" id="IPR024455">
    <property type="entry name" value="Phage_capsid"/>
</dbReference>
<gene>
    <name evidence="2" type="ORF">AArcSl_1287</name>
</gene>
<comment type="subcellular location">
    <subcellularLocation>
        <location evidence="1">Virion</location>
    </subcellularLocation>
</comment>
<dbReference type="Gene3D" id="3.30.2400.10">
    <property type="entry name" value="Major capsid protein gp5"/>
    <property type="match status" value="1"/>
</dbReference>
<dbReference type="EMBL" id="CP025066">
    <property type="protein sequence ID" value="AUX08918.1"/>
    <property type="molecule type" value="Genomic_DNA"/>
</dbReference>
<dbReference type="Pfam" id="PF25209">
    <property type="entry name" value="Phage_capsid_4"/>
    <property type="match status" value="1"/>
</dbReference>
<protein>
    <recommendedName>
        <fullName evidence="4">Phage major capsid protein</fullName>
    </recommendedName>
</protein>
<dbReference type="KEGG" id="hdf:AArcSl_1287"/>
<dbReference type="Proteomes" id="UP000263012">
    <property type="component" value="Chromosome"/>
</dbReference>
<dbReference type="SUPFAM" id="SSF56563">
    <property type="entry name" value="Major capsid protein gp5"/>
    <property type="match status" value="1"/>
</dbReference>
<dbReference type="RefSeq" id="WP_119816651.1">
    <property type="nucleotide sequence ID" value="NZ_CP025066.1"/>
</dbReference>
<dbReference type="NCBIfam" id="TIGR01554">
    <property type="entry name" value="major_cap_HK97"/>
    <property type="match status" value="1"/>
</dbReference>
<evidence type="ECO:0008006" key="4">
    <source>
        <dbReference type="Google" id="ProtNLM"/>
    </source>
</evidence>
<dbReference type="GeneID" id="37877634"/>
<dbReference type="OrthoDB" id="346184at2157"/>
<reference evidence="3" key="1">
    <citation type="submission" date="2017-11" db="EMBL/GenBank/DDBJ databases">
        <title>Phenotypic and genomic properties of facultatively anaerobic sulfur-reducing natronoarchaea from hypersaline soda lakes.</title>
        <authorList>
            <person name="Sorokin D.Y."/>
            <person name="Kublanov I.V."/>
            <person name="Roman P."/>
            <person name="Sinninghe Damste J.S."/>
            <person name="Golyshin P.N."/>
            <person name="Rojo D."/>
            <person name="Ciordia S."/>
            <person name="Mena M.D.C."/>
            <person name="Ferrer M."/>
            <person name="Messina E."/>
            <person name="Smedile F."/>
            <person name="La Spada G."/>
            <person name="La Cono V."/>
            <person name="Yakimov M.M."/>
        </authorList>
    </citation>
    <scope>NUCLEOTIDE SEQUENCE [LARGE SCALE GENOMIC DNA]</scope>
    <source>
        <strain evidence="3">AArc-Sl</strain>
    </source>
</reference>
<dbReference type="Gene3D" id="3.30.2320.10">
    <property type="entry name" value="hypothetical protein PF0899 domain"/>
    <property type="match status" value="1"/>
</dbReference>
<name>A0A343TIJ6_9EURY</name>
<keyword evidence="3" id="KW-1185">Reference proteome</keyword>
<dbReference type="AlphaFoldDB" id="A0A343TIJ6"/>
<evidence type="ECO:0000313" key="3">
    <source>
        <dbReference type="Proteomes" id="UP000263012"/>
    </source>
</evidence>
<evidence type="ECO:0000256" key="1">
    <source>
        <dbReference type="ARBA" id="ARBA00004328"/>
    </source>
</evidence>
<sequence length="277" mass="30526">MSTILSNDVIDQEAVRAEVEEYAQSNRVWRQAFRQIDSTDIDSNTVEIPVLDEERAAGVVDEGTEYPSAGDATRKVTVEHEKYGVEVELTYESIQDALLDVIALHTEERAEDLADALDEAAYEEVSKTDGEGDYVNLQEDIIGDASGELKYADAIDAMTALESESFDPDILVVSPESKGDLMKSDEFTRASEMGDDVVRDGAFGELAGLDVFVDDNGHIGAGEAVMFDSGRYGIESEREAMTSQEYEEESENKRVVQVRTRMGWKTVRPEAGVKIEG</sequence>
<accession>A0A343TIJ6</accession>
<proteinExistence type="predicted"/>